<evidence type="ECO:0000256" key="3">
    <source>
        <dbReference type="ARBA" id="ARBA00022448"/>
    </source>
</evidence>
<dbReference type="AlphaFoldDB" id="A0A5K1K680"/>
<evidence type="ECO:0000256" key="2">
    <source>
        <dbReference type="ARBA" id="ARBA00006375"/>
    </source>
</evidence>
<reference evidence="12" key="1">
    <citation type="submission" date="2019-10" db="EMBL/GenBank/DDBJ databases">
        <authorList>
            <person name="Nor Muhammad N."/>
        </authorList>
    </citation>
    <scope>NUCLEOTIDE SEQUENCE</scope>
</reference>
<evidence type="ECO:0000256" key="5">
    <source>
        <dbReference type="ARBA" id="ARBA00022737"/>
    </source>
</evidence>
<keyword evidence="7" id="KW-1133">Transmembrane helix</keyword>
<keyword evidence="3 11" id="KW-0813">Transport</keyword>
<evidence type="ECO:0000256" key="11">
    <source>
        <dbReference type="RuleBase" id="RU000488"/>
    </source>
</evidence>
<accession>A0A5K1K680</accession>
<evidence type="ECO:0000256" key="1">
    <source>
        <dbReference type="ARBA" id="ARBA00004448"/>
    </source>
</evidence>
<dbReference type="PANTHER" id="PTHR45928:SF1">
    <property type="entry name" value="RE38146P"/>
    <property type="match status" value="1"/>
</dbReference>
<dbReference type="Gene3D" id="1.50.40.10">
    <property type="entry name" value="Mitochondrial carrier domain"/>
    <property type="match status" value="1"/>
</dbReference>
<evidence type="ECO:0000256" key="4">
    <source>
        <dbReference type="ARBA" id="ARBA00022692"/>
    </source>
</evidence>
<keyword evidence="4 10" id="KW-0812">Transmembrane</keyword>
<dbReference type="InterPro" id="IPR051508">
    <property type="entry name" value="Mito_Carrier_Antiporter"/>
</dbReference>
<name>A0A5K1K680_9APHY</name>
<keyword evidence="6" id="KW-0999">Mitochondrion inner membrane</keyword>
<dbReference type="EMBL" id="LR729427">
    <property type="protein sequence ID" value="VWP01507.1"/>
    <property type="molecule type" value="Genomic_DNA"/>
</dbReference>
<comment type="similarity">
    <text evidence="2 11">Belongs to the mitochondrial carrier (TC 2.A.29) family.</text>
</comment>
<sequence>MFRLLERFERLYQAFDMANADRDRDEDSHGNGNGNGNDVGSGTITIYAMSPSILTPGGSFLPTSIVGPSLITAGRAQDGSEQHQQGAQSWSFVGTVRAEAAWQRVLAMAHLSTLEGFVYGGPAGCTAVTFSNPAEVAKTRLQLQGELMRSGSGERVYKNVFNVLLKTWRNEGFRGVQRVLGPADIERSRPWEVSDIMEFGCCASSRWTVFDNNIYKS</sequence>
<dbReference type="SUPFAM" id="SSF103506">
    <property type="entry name" value="Mitochondrial carrier"/>
    <property type="match status" value="1"/>
</dbReference>
<evidence type="ECO:0000256" key="9">
    <source>
        <dbReference type="ARBA" id="ARBA00023136"/>
    </source>
</evidence>
<keyword evidence="9 10" id="KW-0472">Membrane</keyword>
<dbReference type="GO" id="GO:0005743">
    <property type="term" value="C:mitochondrial inner membrane"/>
    <property type="evidence" value="ECO:0007669"/>
    <property type="project" value="UniProtKB-SubCell"/>
</dbReference>
<protein>
    <submittedName>
        <fullName evidence="12">Dynamin-A</fullName>
    </submittedName>
</protein>
<gene>
    <name evidence="12" type="primary">G4N7U4</name>
</gene>
<dbReference type="Pfam" id="PF00153">
    <property type="entry name" value="Mito_carr"/>
    <property type="match status" value="1"/>
</dbReference>
<keyword evidence="8" id="KW-0496">Mitochondrion</keyword>
<dbReference type="PANTHER" id="PTHR45928">
    <property type="entry name" value="RE38146P"/>
    <property type="match status" value="1"/>
</dbReference>
<evidence type="ECO:0000256" key="7">
    <source>
        <dbReference type="ARBA" id="ARBA00022989"/>
    </source>
</evidence>
<evidence type="ECO:0000256" key="10">
    <source>
        <dbReference type="PROSITE-ProRule" id="PRU00282"/>
    </source>
</evidence>
<comment type="subcellular location">
    <subcellularLocation>
        <location evidence="1">Mitochondrion inner membrane</location>
        <topology evidence="1">Multi-pass membrane protein</topology>
    </subcellularLocation>
</comment>
<dbReference type="PROSITE" id="PS50920">
    <property type="entry name" value="SOLCAR"/>
    <property type="match status" value="1"/>
</dbReference>
<proteinExistence type="inferred from homology"/>
<keyword evidence="5" id="KW-0677">Repeat</keyword>
<evidence type="ECO:0000256" key="6">
    <source>
        <dbReference type="ARBA" id="ARBA00022792"/>
    </source>
</evidence>
<evidence type="ECO:0000313" key="12">
    <source>
        <dbReference type="EMBL" id="VWP01507.1"/>
    </source>
</evidence>
<dbReference type="InterPro" id="IPR018108">
    <property type="entry name" value="MCP_transmembrane"/>
</dbReference>
<dbReference type="InterPro" id="IPR023395">
    <property type="entry name" value="MCP_dom_sf"/>
</dbReference>
<evidence type="ECO:0000256" key="8">
    <source>
        <dbReference type="ARBA" id="ARBA00023128"/>
    </source>
</evidence>
<feature type="repeat" description="Solcar" evidence="10">
    <location>
        <begin position="111"/>
        <end position="208"/>
    </location>
</feature>
<organism evidence="12">
    <name type="scientific">Ganoderma boninense</name>
    <dbReference type="NCBI Taxonomy" id="34458"/>
    <lineage>
        <taxon>Eukaryota</taxon>
        <taxon>Fungi</taxon>
        <taxon>Dikarya</taxon>
        <taxon>Basidiomycota</taxon>
        <taxon>Agaricomycotina</taxon>
        <taxon>Agaricomycetes</taxon>
        <taxon>Polyporales</taxon>
        <taxon>Polyporaceae</taxon>
        <taxon>Ganoderma</taxon>
    </lineage>
</organism>